<gene>
    <name evidence="1" type="ORF">SACU0126_LOCUS14482</name>
</gene>
<name>A0A7S3SI52_9SPIT</name>
<sequence>MEDDIIEEQFALAEIVATSEDPFEAEKAMQQIEALESKLGEIVAAEEAIVDDFEAETEDQTEAAVEIPDLSTLDEERLAEECAECTVKYEVAIEEATADKQDIQAQTDEIAEALAEIDPNTMNAAEGTALIRKIYKLKGIEPEEIVPVMPETPEDCVPTVAGKVIMLEQLEEDVTKALSFRDFFADVYCMAYVNSLVTMTDGLSQIFPGGLDWQIEDELQRLYGPFSEDQMDMVEIGAVESYMLAIESGDFANDDSTLIDAVEPLMSALDLCDPAVVDEIEGAKQDREDYLYDYNFLRFLRDL</sequence>
<dbReference type="AlphaFoldDB" id="A0A7S3SI52"/>
<reference evidence="1" key="1">
    <citation type="submission" date="2021-01" db="EMBL/GenBank/DDBJ databases">
        <authorList>
            <person name="Corre E."/>
            <person name="Pelletier E."/>
            <person name="Niang G."/>
            <person name="Scheremetjew M."/>
            <person name="Finn R."/>
            <person name="Kale V."/>
            <person name="Holt S."/>
            <person name="Cochrane G."/>
            <person name="Meng A."/>
            <person name="Brown T."/>
            <person name="Cohen L."/>
        </authorList>
    </citation>
    <scope>NUCLEOTIDE SEQUENCE</scope>
    <source>
        <strain evidence="1">SPMC142</strain>
    </source>
</reference>
<dbReference type="EMBL" id="HBIQ01045690">
    <property type="protein sequence ID" value="CAE0555362.1"/>
    <property type="molecule type" value="Transcribed_RNA"/>
</dbReference>
<proteinExistence type="predicted"/>
<accession>A0A7S3SI52</accession>
<protein>
    <submittedName>
        <fullName evidence="1">Uncharacterized protein</fullName>
    </submittedName>
</protein>
<evidence type="ECO:0000313" key="1">
    <source>
        <dbReference type="EMBL" id="CAE0555362.1"/>
    </source>
</evidence>
<organism evidence="1">
    <name type="scientific">Strombidinopsis acuminata</name>
    <dbReference type="NCBI Taxonomy" id="141414"/>
    <lineage>
        <taxon>Eukaryota</taxon>
        <taxon>Sar</taxon>
        <taxon>Alveolata</taxon>
        <taxon>Ciliophora</taxon>
        <taxon>Intramacronucleata</taxon>
        <taxon>Spirotrichea</taxon>
        <taxon>Choreotrichia</taxon>
        <taxon>Choreotrichida</taxon>
        <taxon>Strombidinopsidae</taxon>
        <taxon>Strombidinopsis</taxon>
    </lineage>
</organism>